<dbReference type="Gene3D" id="1.20.1290.10">
    <property type="entry name" value="AhpD-like"/>
    <property type="match status" value="1"/>
</dbReference>
<dbReference type="PANTHER" id="PTHR34846">
    <property type="entry name" value="4-CARBOXYMUCONOLACTONE DECARBOXYLASE FAMILY PROTEIN (AFU_ORTHOLOGUE AFUA_6G11590)"/>
    <property type="match status" value="1"/>
</dbReference>
<evidence type="ECO:0000259" key="1">
    <source>
        <dbReference type="Pfam" id="PF02627"/>
    </source>
</evidence>
<dbReference type="STRING" id="440168.SAMN04487974_11636"/>
<dbReference type="RefSeq" id="WP_090598261.1">
    <property type="nucleotide sequence ID" value="NZ_FNCS01000016.1"/>
</dbReference>
<name>A0A1G7YWZ4_9HYPH</name>
<dbReference type="NCBIfam" id="TIGR00778">
    <property type="entry name" value="ahpD_dom"/>
    <property type="match status" value="1"/>
</dbReference>
<reference evidence="2 3" key="1">
    <citation type="submission" date="2016-10" db="EMBL/GenBank/DDBJ databases">
        <authorList>
            <person name="de Groot N.N."/>
        </authorList>
    </citation>
    <scope>NUCLEOTIDE SEQUENCE [LARGE SCALE GENOMIC DNA]</scope>
    <source>
        <strain evidence="2 3">CGMCC 1.10267</strain>
    </source>
</reference>
<keyword evidence="3" id="KW-1185">Reference proteome</keyword>
<dbReference type="PANTHER" id="PTHR34846:SF10">
    <property type="entry name" value="CYTOPLASMIC PROTEIN"/>
    <property type="match status" value="1"/>
</dbReference>
<gene>
    <name evidence="2" type="ORF">SAMN04487974_11636</name>
</gene>
<dbReference type="Proteomes" id="UP000199495">
    <property type="component" value="Unassembled WGS sequence"/>
</dbReference>
<dbReference type="SUPFAM" id="SSF69118">
    <property type="entry name" value="AhpD-like"/>
    <property type="match status" value="1"/>
</dbReference>
<organism evidence="2 3">
    <name type="scientific">Pelagibacterium luteolum</name>
    <dbReference type="NCBI Taxonomy" id="440168"/>
    <lineage>
        <taxon>Bacteria</taxon>
        <taxon>Pseudomonadati</taxon>
        <taxon>Pseudomonadota</taxon>
        <taxon>Alphaproteobacteria</taxon>
        <taxon>Hyphomicrobiales</taxon>
        <taxon>Devosiaceae</taxon>
        <taxon>Pelagibacterium</taxon>
    </lineage>
</organism>
<dbReference type="InterPro" id="IPR004675">
    <property type="entry name" value="AhpD_core"/>
</dbReference>
<dbReference type="GO" id="GO:0051920">
    <property type="term" value="F:peroxiredoxin activity"/>
    <property type="evidence" value="ECO:0007669"/>
    <property type="project" value="InterPro"/>
</dbReference>
<sequence length="158" mass="17564">MQPRIEAFSVEPKLMQSLLKLEETITASGLEQSLIELVKIRASQINACAYCLHMHTADALAQGERVERLLLLDAWQESTLFTAREKAALGWVEALTNVGATHAPDEDFDALKPAFSESEIVKLTLLIGMINLWNRVCVGLRAVHPADIEGAEDKRRQL</sequence>
<dbReference type="InterPro" id="IPR003779">
    <property type="entry name" value="CMD-like"/>
</dbReference>
<evidence type="ECO:0000313" key="2">
    <source>
        <dbReference type="EMBL" id="SDH01033.1"/>
    </source>
</evidence>
<dbReference type="InterPro" id="IPR029032">
    <property type="entry name" value="AhpD-like"/>
</dbReference>
<dbReference type="EMBL" id="FNCS01000016">
    <property type="protein sequence ID" value="SDH01033.1"/>
    <property type="molecule type" value="Genomic_DNA"/>
</dbReference>
<proteinExistence type="predicted"/>
<evidence type="ECO:0000313" key="3">
    <source>
        <dbReference type="Proteomes" id="UP000199495"/>
    </source>
</evidence>
<protein>
    <submittedName>
        <fullName evidence="2">Alkylhydroperoxidase AhpD family core domain-containing protein</fullName>
    </submittedName>
</protein>
<dbReference type="OrthoDB" id="9801997at2"/>
<keyword evidence="2" id="KW-0560">Oxidoreductase</keyword>
<accession>A0A1G7YWZ4</accession>
<keyword evidence="2" id="KW-0575">Peroxidase</keyword>
<feature type="domain" description="Carboxymuconolactone decarboxylase-like" evidence="1">
    <location>
        <begin position="12"/>
        <end position="93"/>
    </location>
</feature>
<dbReference type="Pfam" id="PF02627">
    <property type="entry name" value="CMD"/>
    <property type="match status" value="1"/>
</dbReference>
<dbReference type="AlphaFoldDB" id="A0A1G7YWZ4"/>